<dbReference type="InterPro" id="IPR017452">
    <property type="entry name" value="GPCR_Rhodpsn_7TM"/>
</dbReference>
<dbReference type="InterPro" id="IPR053219">
    <property type="entry name" value="GPCR_Dmsr-1"/>
</dbReference>
<evidence type="ECO:0000256" key="5">
    <source>
        <dbReference type="ARBA" id="ARBA00023136"/>
    </source>
</evidence>
<keyword evidence="5 6" id="KW-0472">Membrane</keyword>
<gene>
    <name evidence="8" type="ORF">HHI36_000742</name>
</gene>
<keyword evidence="4 6" id="KW-1133">Transmembrane helix</keyword>
<dbReference type="PANTHER" id="PTHR46273:SF4">
    <property type="entry name" value="AT19640P"/>
    <property type="match status" value="1"/>
</dbReference>
<dbReference type="InterPro" id="IPR000276">
    <property type="entry name" value="GPCR_Rhodpsn"/>
</dbReference>
<comment type="subcellular location">
    <subcellularLocation>
        <location evidence="1">Membrane</location>
    </subcellularLocation>
</comment>
<dbReference type="GO" id="GO:0016020">
    <property type="term" value="C:membrane"/>
    <property type="evidence" value="ECO:0007669"/>
    <property type="project" value="UniProtKB-SubCell"/>
</dbReference>
<dbReference type="AlphaFoldDB" id="A0ABD2P5N5"/>
<evidence type="ECO:0000256" key="3">
    <source>
        <dbReference type="ARBA" id="ARBA00022692"/>
    </source>
</evidence>
<evidence type="ECO:0000256" key="2">
    <source>
        <dbReference type="ARBA" id="ARBA00010663"/>
    </source>
</evidence>
<protein>
    <recommendedName>
        <fullName evidence="7">G-protein coupled receptors family 1 profile domain-containing protein</fullName>
    </recommendedName>
</protein>
<organism evidence="8 9">
    <name type="scientific">Cryptolaemus montrouzieri</name>
    <dbReference type="NCBI Taxonomy" id="559131"/>
    <lineage>
        <taxon>Eukaryota</taxon>
        <taxon>Metazoa</taxon>
        <taxon>Ecdysozoa</taxon>
        <taxon>Arthropoda</taxon>
        <taxon>Hexapoda</taxon>
        <taxon>Insecta</taxon>
        <taxon>Pterygota</taxon>
        <taxon>Neoptera</taxon>
        <taxon>Endopterygota</taxon>
        <taxon>Coleoptera</taxon>
        <taxon>Polyphaga</taxon>
        <taxon>Cucujiformia</taxon>
        <taxon>Coccinelloidea</taxon>
        <taxon>Coccinellidae</taxon>
        <taxon>Scymninae</taxon>
        <taxon>Scymnini</taxon>
        <taxon>Cryptolaemus</taxon>
    </lineage>
</organism>
<keyword evidence="9" id="KW-1185">Reference proteome</keyword>
<comment type="similarity">
    <text evidence="2">Belongs to the G-protein coupled receptor 1 family.</text>
</comment>
<dbReference type="SUPFAM" id="SSF81321">
    <property type="entry name" value="Family A G protein-coupled receptor-like"/>
    <property type="match status" value="1"/>
</dbReference>
<evidence type="ECO:0000256" key="6">
    <source>
        <dbReference type="SAM" id="Phobius"/>
    </source>
</evidence>
<feature type="domain" description="G-protein coupled receptors family 1 profile" evidence="7">
    <location>
        <begin position="82"/>
        <end position="173"/>
    </location>
</feature>
<keyword evidence="3 6" id="KW-0812">Transmembrane</keyword>
<proteinExistence type="inferred from homology"/>
<evidence type="ECO:0000313" key="8">
    <source>
        <dbReference type="EMBL" id="KAL3286231.1"/>
    </source>
</evidence>
<dbReference type="Proteomes" id="UP001516400">
    <property type="component" value="Unassembled WGS sequence"/>
</dbReference>
<accession>A0ABD2P5N5</accession>
<evidence type="ECO:0000256" key="4">
    <source>
        <dbReference type="ARBA" id="ARBA00022989"/>
    </source>
</evidence>
<dbReference type="PANTHER" id="PTHR46273">
    <property type="entry name" value="MYOSUPPRESSIN RECEPTOR 1, ISOFORM B-RELATED"/>
    <property type="match status" value="1"/>
</dbReference>
<dbReference type="PRINTS" id="PR00237">
    <property type="entry name" value="GPCRRHODOPSN"/>
</dbReference>
<evidence type="ECO:0000256" key="1">
    <source>
        <dbReference type="ARBA" id="ARBA00004370"/>
    </source>
</evidence>
<evidence type="ECO:0000313" key="9">
    <source>
        <dbReference type="Proteomes" id="UP001516400"/>
    </source>
</evidence>
<dbReference type="PROSITE" id="PS50262">
    <property type="entry name" value="G_PROTEIN_RECEP_F1_2"/>
    <property type="match status" value="1"/>
</dbReference>
<feature type="transmembrane region" description="Helical" evidence="6">
    <location>
        <begin position="103"/>
        <end position="125"/>
    </location>
</feature>
<dbReference type="Gene3D" id="1.20.1070.10">
    <property type="entry name" value="Rhodopsin 7-helix transmembrane proteins"/>
    <property type="match status" value="1"/>
</dbReference>
<dbReference type="InterPro" id="IPR019427">
    <property type="entry name" value="7TM_GPCR_serpentine_rcpt_Srw"/>
</dbReference>
<name>A0ABD2P5N5_9CUCU</name>
<dbReference type="EMBL" id="JABFTP020000185">
    <property type="protein sequence ID" value="KAL3286231.1"/>
    <property type="molecule type" value="Genomic_DNA"/>
</dbReference>
<feature type="transmembrane region" description="Helical" evidence="6">
    <location>
        <begin position="137"/>
        <end position="167"/>
    </location>
</feature>
<comment type="caution">
    <text evidence="8">The sequence shown here is derived from an EMBL/GenBank/DDBJ whole genome shotgun (WGS) entry which is preliminary data.</text>
</comment>
<sequence length="173" mass="19561">MQTITVDRIREILGNVSVHEIFNISQDNLILNLSTYLEYNDSLPPNSGNEHRCGSLADIASNYAKNYHIYCAICVCIFGTVSNVLNIAVLTRKEMACVPINRILTALAVADMLLMVEYISFHSYYYLDVSGNRTFPYYGAVFALFHIHVTQVLHTTSICLTLTLAIWRYLALQ</sequence>
<dbReference type="Pfam" id="PF10324">
    <property type="entry name" value="7TM_GPCR_Srw"/>
    <property type="match status" value="1"/>
</dbReference>
<feature type="transmembrane region" description="Helical" evidence="6">
    <location>
        <begin position="67"/>
        <end position="91"/>
    </location>
</feature>
<reference evidence="8 9" key="1">
    <citation type="journal article" date="2021" name="BMC Biol.">
        <title>Horizontally acquired antibacterial genes associated with adaptive radiation of ladybird beetles.</title>
        <authorList>
            <person name="Li H.S."/>
            <person name="Tang X.F."/>
            <person name="Huang Y.H."/>
            <person name="Xu Z.Y."/>
            <person name="Chen M.L."/>
            <person name="Du X.Y."/>
            <person name="Qiu B.Y."/>
            <person name="Chen P.T."/>
            <person name="Zhang W."/>
            <person name="Slipinski A."/>
            <person name="Escalona H.E."/>
            <person name="Waterhouse R.M."/>
            <person name="Zwick A."/>
            <person name="Pang H."/>
        </authorList>
    </citation>
    <scope>NUCLEOTIDE SEQUENCE [LARGE SCALE GENOMIC DNA]</scope>
    <source>
        <strain evidence="8">SYSU2018</strain>
    </source>
</reference>
<evidence type="ECO:0000259" key="7">
    <source>
        <dbReference type="PROSITE" id="PS50262"/>
    </source>
</evidence>